<evidence type="ECO:0000259" key="6">
    <source>
        <dbReference type="PROSITE" id="PS50280"/>
    </source>
</evidence>
<dbReference type="Pfam" id="PF01753">
    <property type="entry name" value="zf-MYND"/>
    <property type="match status" value="1"/>
</dbReference>
<dbReference type="PROSITE" id="PS50280">
    <property type="entry name" value="SET"/>
    <property type="match status" value="1"/>
</dbReference>
<evidence type="ECO:0000256" key="5">
    <source>
        <dbReference type="SAM" id="MobiDB-lite"/>
    </source>
</evidence>
<dbReference type="Pfam" id="PF00856">
    <property type="entry name" value="SET"/>
    <property type="match status" value="1"/>
</dbReference>
<dbReference type="SUPFAM" id="SSF48452">
    <property type="entry name" value="TPR-like"/>
    <property type="match status" value="1"/>
</dbReference>
<dbReference type="SUPFAM" id="SSF144232">
    <property type="entry name" value="HIT/MYND zinc finger-like"/>
    <property type="match status" value="1"/>
</dbReference>
<dbReference type="SUPFAM" id="SSF82199">
    <property type="entry name" value="SET domain"/>
    <property type="match status" value="1"/>
</dbReference>
<dbReference type="Gene3D" id="1.25.40.10">
    <property type="entry name" value="Tetratricopeptide repeat domain"/>
    <property type="match status" value="1"/>
</dbReference>
<keyword evidence="2 4" id="KW-0863">Zinc-finger</keyword>
<evidence type="ECO:0000256" key="1">
    <source>
        <dbReference type="ARBA" id="ARBA00022723"/>
    </source>
</evidence>
<dbReference type="STRING" id="112268.A0A182W9M9"/>
<dbReference type="EnsemblMetazoa" id="AMIN007057-RA">
    <property type="protein sequence ID" value="AMIN007057-PA"/>
    <property type="gene ID" value="AMIN007057"/>
</dbReference>
<feature type="domain" description="MYND-type" evidence="7">
    <location>
        <begin position="248"/>
        <end position="288"/>
    </location>
</feature>
<feature type="region of interest" description="Disordered" evidence="5">
    <location>
        <begin position="160"/>
        <end position="185"/>
    </location>
</feature>
<dbReference type="PROSITE" id="PS50865">
    <property type="entry name" value="ZF_MYND_2"/>
    <property type="match status" value="1"/>
</dbReference>
<keyword evidence="9" id="KW-1185">Reference proteome</keyword>
<dbReference type="GO" id="GO:0008270">
    <property type="term" value="F:zinc ion binding"/>
    <property type="evidence" value="ECO:0007669"/>
    <property type="project" value="UniProtKB-KW"/>
</dbReference>
<organism evidence="8 9">
    <name type="scientific">Anopheles minimus</name>
    <dbReference type="NCBI Taxonomy" id="112268"/>
    <lineage>
        <taxon>Eukaryota</taxon>
        <taxon>Metazoa</taxon>
        <taxon>Ecdysozoa</taxon>
        <taxon>Arthropoda</taxon>
        <taxon>Hexapoda</taxon>
        <taxon>Insecta</taxon>
        <taxon>Pterygota</taxon>
        <taxon>Neoptera</taxon>
        <taxon>Endopterygota</taxon>
        <taxon>Diptera</taxon>
        <taxon>Nematocera</taxon>
        <taxon>Culicoidea</taxon>
        <taxon>Culicidae</taxon>
        <taxon>Anophelinae</taxon>
        <taxon>Anopheles</taxon>
    </lineage>
</organism>
<dbReference type="InterPro" id="IPR046341">
    <property type="entry name" value="SET_dom_sf"/>
</dbReference>
<evidence type="ECO:0000256" key="4">
    <source>
        <dbReference type="PROSITE-ProRule" id="PRU00134"/>
    </source>
</evidence>
<dbReference type="Proteomes" id="UP000075920">
    <property type="component" value="Unassembled WGS sequence"/>
</dbReference>
<evidence type="ECO:0000256" key="3">
    <source>
        <dbReference type="ARBA" id="ARBA00022833"/>
    </source>
</evidence>
<feature type="compositionally biased region" description="Basic residues" evidence="5">
    <location>
        <begin position="167"/>
        <end position="178"/>
    </location>
</feature>
<dbReference type="GO" id="GO:0008170">
    <property type="term" value="F:N-methyltransferase activity"/>
    <property type="evidence" value="ECO:0007669"/>
    <property type="project" value="UniProtKB-ARBA"/>
</dbReference>
<proteinExistence type="predicted"/>
<dbReference type="PANTHER" id="PTHR47111">
    <property type="entry name" value="BCDNA.LD29892"/>
    <property type="match status" value="1"/>
</dbReference>
<keyword evidence="1" id="KW-0479">Metal-binding</keyword>
<dbReference type="InterPro" id="IPR011990">
    <property type="entry name" value="TPR-like_helical_dom_sf"/>
</dbReference>
<accession>A0A182W9M9</accession>
<feature type="domain" description="SET" evidence="6">
    <location>
        <begin position="203"/>
        <end position="486"/>
    </location>
</feature>
<evidence type="ECO:0000313" key="9">
    <source>
        <dbReference type="Proteomes" id="UP000075920"/>
    </source>
</evidence>
<protein>
    <recommendedName>
        <fullName evidence="10">SET domain-containing protein</fullName>
    </recommendedName>
</protein>
<dbReference type="PANTHER" id="PTHR47111:SF1">
    <property type="entry name" value="SET AND MYND DOMAIN-CONTAINING PROTEIN 4"/>
    <property type="match status" value="1"/>
</dbReference>
<dbReference type="AlphaFoldDB" id="A0A182W9M9"/>
<evidence type="ECO:0000256" key="2">
    <source>
        <dbReference type="ARBA" id="ARBA00022771"/>
    </source>
</evidence>
<dbReference type="Gene3D" id="6.10.140.2220">
    <property type="match status" value="1"/>
</dbReference>
<dbReference type="Gene3D" id="2.170.270.10">
    <property type="entry name" value="SET domain"/>
    <property type="match status" value="1"/>
</dbReference>
<evidence type="ECO:0008006" key="10">
    <source>
        <dbReference type="Google" id="ProtNLM"/>
    </source>
</evidence>
<reference evidence="9" key="1">
    <citation type="submission" date="2013-03" db="EMBL/GenBank/DDBJ databases">
        <title>The Genome Sequence of Anopheles minimus MINIMUS1.</title>
        <authorList>
            <consortium name="The Broad Institute Genomics Platform"/>
            <person name="Neafsey D.E."/>
            <person name="Walton C."/>
            <person name="Walker B."/>
            <person name="Young S.K."/>
            <person name="Zeng Q."/>
            <person name="Gargeya S."/>
            <person name="Fitzgerald M."/>
            <person name="Haas B."/>
            <person name="Abouelleil A."/>
            <person name="Allen A.W."/>
            <person name="Alvarado L."/>
            <person name="Arachchi H.M."/>
            <person name="Berlin A.M."/>
            <person name="Chapman S.B."/>
            <person name="Gainer-Dewar J."/>
            <person name="Goldberg J."/>
            <person name="Griggs A."/>
            <person name="Gujja S."/>
            <person name="Hansen M."/>
            <person name="Howarth C."/>
            <person name="Imamovic A."/>
            <person name="Ireland A."/>
            <person name="Larimer J."/>
            <person name="McCowan C."/>
            <person name="Murphy C."/>
            <person name="Pearson M."/>
            <person name="Poon T.W."/>
            <person name="Priest M."/>
            <person name="Roberts A."/>
            <person name="Saif S."/>
            <person name="Shea T."/>
            <person name="Sisk P."/>
            <person name="Sykes S."/>
            <person name="Wortman J."/>
            <person name="Nusbaum C."/>
            <person name="Birren B."/>
        </authorList>
    </citation>
    <scope>NUCLEOTIDE SEQUENCE [LARGE SCALE GENOMIC DNA]</scope>
    <source>
        <strain evidence="9">MINIMUS1</strain>
    </source>
</reference>
<keyword evidence="3" id="KW-0862">Zinc</keyword>
<dbReference type="GO" id="GO:0008757">
    <property type="term" value="F:S-adenosylmethionine-dependent methyltransferase activity"/>
    <property type="evidence" value="ECO:0007669"/>
    <property type="project" value="UniProtKB-ARBA"/>
</dbReference>
<dbReference type="VEuPathDB" id="VectorBase:AMIN007057"/>
<dbReference type="InterPro" id="IPR002893">
    <property type="entry name" value="Znf_MYND"/>
</dbReference>
<dbReference type="Gene3D" id="1.10.220.160">
    <property type="match status" value="1"/>
</dbReference>
<reference evidence="8" key="2">
    <citation type="submission" date="2020-05" db="UniProtKB">
        <authorList>
            <consortium name="EnsemblMetazoa"/>
        </authorList>
    </citation>
    <scope>IDENTIFICATION</scope>
    <source>
        <strain evidence="8">MINIMUS1</strain>
    </source>
</reference>
<evidence type="ECO:0000259" key="7">
    <source>
        <dbReference type="PROSITE" id="PS50865"/>
    </source>
</evidence>
<dbReference type="PROSITE" id="PS01360">
    <property type="entry name" value="ZF_MYND_1"/>
    <property type="match status" value="1"/>
</dbReference>
<sequence length="605" mass="70823">MSHALKEPDCDVKDLFDTLWDAHFGSLLANASISSNDPQSVVFTREIGHFLRSFPYREMLNLRDDVKNNAKAVLLRNQGNRMFHPLVKRYIEALKYYNESITFSEKGSEERALAYGNRSTICLELRRYEDCLENIRLARESNYPERLAEKLNNRENYAKQALEKDKTKKKKINKNPARRTHEQAERQLKLSYSAHENMPQVANCLQLQRNEQFGRHVVTNHRLNVGDVVMIDKPFVTVLDDLLRYIRCAYCYHETIFTLIPCEGCTLAMYCSEDCLSKAHQQYHRYECAVIRDMWRICGDIPVIALRTIALAIDAFDHDLEALKEHIECLDETGVNTFTMDWKTATQKNIYDTVHILTTNQHLRRRKDLAYRIFLATIVHQLVMERTELGAICEVNAETKKLLFDLMLRYLQISQCNKQWLCFMDYKLEESLYDYDGYATGCFPLISMLNHSCASNIKRITMRDGRCAVVVVRPIAEGDQLFNNYDLHHLKHDLEERQTAMRNLYNFRCQCEACVNDYPPITELPETGIPTNKIISGYIIHKELESHDTRKAMKFMTVLGACLKKKAQKYPEFEVCHSQVQFERCFQILYSYTSKLPKFWEYCNP</sequence>
<dbReference type="InterPro" id="IPR001214">
    <property type="entry name" value="SET_dom"/>
</dbReference>
<dbReference type="GO" id="GO:0008276">
    <property type="term" value="F:protein methyltransferase activity"/>
    <property type="evidence" value="ECO:0007669"/>
    <property type="project" value="UniProtKB-ARBA"/>
</dbReference>
<name>A0A182W9M9_9DIPT</name>
<evidence type="ECO:0000313" key="8">
    <source>
        <dbReference type="EnsemblMetazoa" id="AMIN007057-PA"/>
    </source>
</evidence>